<evidence type="ECO:0000256" key="1">
    <source>
        <dbReference type="ARBA" id="ARBA00004613"/>
    </source>
</evidence>
<evidence type="ECO:0000256" key="3">
    <source>
        <dbReference type="ARBA" id="ARBA00022525"/>
    </source>
</evidence>
<evidence type="ECO:0000313" key="5">
    <source>
        <dbReference type="Proteomes" id="UP000035680"/>
    </source>
</evidence>
<sequence length="177" mass="19755">MFENRQNSILGSLRRGSGQYGSIGSLKNSGRFGLQKSIRGSMLLQPKVVGAIGSLLCNGLPAKSVRITLYYKNGVKGKTYLDGINSDEKGAFMVRGKVNPILKIHPIVSIIHTCNEPDKRCYFVVPFQIPDYYVTNGNRLKYVYSVGSLELSKYHQGQKIECTKRLSRKIKKGLTNH</sequence>
<reference evidence="6" key="2">
    <citation type="submission" date="2015-08" db="UniProtKB">
        <authorList>
            <consortium name="WormBaseParasite"/>
        </authorList>
    </citation>
    <scope>IDENTIFICATION</scope>
</reference>
<dbReference type="GO" id="GO:0009986">
    <property type="term" value="C:cell surface"/>
    <property type="evidence" value="ECO:0007669"/>
    <property type="project" value="InterPro"/>
</dbReference>
<dbReference type="Gene3D" id="2.60.40.3330">
    <property type="match status" value="1"/>
</dbReference>
<dbReference type="Pfam" id="PF01060">
    <property type="entry name" value="TTR-52"/>
    <property type="match status" value="1"/>
</dbReference>
<evidence type="ECO:0000256" key="4">
    <source>
        <dbReference type="ARBA" id="ARBA00022729"/>
    </source>
</evidence>
<dbReference type="PANTHER" id="PTHR21700:SF24">
    <property type="entry name" value="TRANSTHYRETIN-LIKE FAMILY PROTEIN"/>
    <property type="match status" value="1"/>
</dbReference>
<keyword evidence="5" id="KW-1185">Reference proteome</keyword>
<keyword evidence="4" id="KW-0732">Signal</keyword>
<evidence type="ECO:0000313" key="6">
    <source>
        <dbReference type="WBParaSite" id="SVE_1575100.1"/>
    </source>
</evidence>
<dbReference type="PANTHER" id="PTHR21700">
    <property type="entry name" value="TRANSTHYRETIN-LIKE FAMILY PROTEIN-RELATED"/>
    <property type="match status" value="1"/>
</dbReference>
<dbReference type="Proteomes" id="UP000035680">
    <property type="component" value="Unassembled WGS sequence"/>
</dbReference>
<comment type="subcellular location">
    <subcellularLocation>
        <location evidence="1">Secreted</location>
    </subcellularLocation>
</comment>
<dbReference type="GO" id="GO:0005576">
    <property type="term" value="C:extracellular region"/>
    <property type="evidence" value="ECO:0007669"/>
    <property type="project" value="UniProtKB-SubCell"/>
</dbReference>
<dbReference type="AlphaFoldDB" id="A0A0K0FTT9"/>
<dbReference type="WBParaSite" id="SVE_1575100.1">
    <property type="protein sequence ID" value="SVE_1575100.1"/>
    <property type="gene ID" value="SVE_1575100"/>
</dbReference>
<dbReference type="InterPro" id="IPR001534">
    <property type="entry name" value="Transthyretin-like"/>
</dbReference>
<name>A0A0K0FTT9_STRVS</name>
<comment type="similarity">
    <text evidence="2">Belongs to the nematode transthyretin-like family.</text>
</comment>
<proteinExistence type="inferred from homology"/>
<protein>
    <submittedName>
        <fullName evidence="6">Transthyretin-like family protein</fullName>
    </submittedName>
</protein>
<organism evidence="5 6">
    <name type="scientific">Strongyloides venezuelensis</name>
    <name type="common">Threadworm</name>
    <dbReference type="NCBI Taxonomy" id="75913"/>
    <lineage>
        <taxon>Eukaryota</taxon>
        <taxon>Metazoa</taxon>
        <taxon>Ecdysozoa</taxon>
        <taxon>Nematoda</taxon>
        <taxon>Chromadorea</taxon>
        <taxon>Rhabditida</taxon>
        <taxon>Tylenchina</taxon>
        <taxon>Panagrolaimomorpha</taxon>
        <taxon>Strongyloidoidea</taxon>
        <taxon>Strongyloididae</taxon>
        <taxon>Strongyloides</taxon>
    </lineage>
</organism>
<accession>A0A0K0FTT9</accession>
<dbReference type="InterPro" id="IPR038479">
    <property type="entry name" value="Transthyretin-like_sf"/>
</dbReference>
<reference evidence="5" key="1">
    <citation type="submission" date="2014-07" db="EMBL/GenBank/DDBJ databases">
        <authorList>
            <person name="Martin A.A"/>
            <person name="De Silva N."/>
        </authorList>
    </citation>
    <scope>NUCLEOTIDE SEQUENCE</scope>
</reference>
<evidence type="ECO:0000256" key="2">
    <source>
        <dbReference type="ARBA" id="ARBA00010112"/>
    </source>
</evidence>
<keyword evidence="3" id="KW-0964">Secreted</keyword>